<reference evidence="1" key="1">
    <citation type="submission" date="2021-03" db="EMBL/GenBank/DDBJ databases">
        <authorList>
            <consortium name="DOE Joint Genome Institute"/>
            <person name="Ahrendt S."/>
            <person name="Looney B.P."/>
            <person name="Miyauchi S."/>
            <person name="Morin E."/>
            <person name="Drula E."/>
            <person name="Courty P.E."/>
            <person name="Chicoki N."/>
            <person name="Fauchery L."/>
            <person name="Kohler A."/>
            <person name="Kuo A."/>
            <person name="Labutti K."/>
            <person name="Pangilinan J."/>
            <person name="Lipzen A."/>
            <person name="Riley R."/>
            <person name="Andreopoulos W."/>
            <person name="He G."/>
            <person name="Johnson J."/>
            <person name="Barry K.W."/>
            <person name="Grigoriev I.V."/>
            <person name="Nagy L."/>
            <person name="Hibbett D."/>
            <person name="Henrissat B."/>
            <person name="Matheny P.B."/>
            <person name="Labbe J."/>
            <person name="Martin F."/>
        </authorList>
    </citation>
    <scope>NUCLEOTIDE SEQUENCE</scope>
    <source>
        <strain evidence="1">HHB10654</strain>
    </source>
</reference>
<accession>A0ACB8T2B7</accession>
<dbReference type="EMBL" id="MU277205">
    <property type="protein sequence ID" value="KAI0062923.1"/>
    <property type="molecule type" value="Genomic_DNA"/>
</dbReference>
<sequence length="590" mass="64417">MLGQDCIVDIDTSRSQADVGDCFASCGRILGIYPWKIDRYRCQHYFIEFAHPESVAKACTKANGDFGVRALTSDPALLDRFISVIPPDKPRKAAEVSGRTSAHSHTPEHHSPTASTHNRVRRASAQAKVRQAIKTDLPSICDRQGSLPTPPRSAEGREDGHESTSLDHHLDIPDIALSTPPELPEDRHKDPKPSSRESLLSPPKPSTSQPISVPLSGITPSQAVIPSGLPPLLTTMVMSFCGESISFDLNTLDDDPEAIVSLLKTTSSDRDKWMLVGASYRRLGKVSAAVAVMTSMIEVMKTYGMSDCDIKPAFLMLSSCQAELGKRARTTSGKETEASTAHMEKSRQWLQRIYGTAVPELADSSNTAVVGALGLDLPRNGTSGPSTDSGENAHHPQSPQPTLSEVELLYPSPQSVLHASHSRSRTAPGIPTGPRRTPAPTSPHHKASLALERDLQILRDRHASQVVELNSMRTAKRKVEDECVQERILRRKLERTLQDVETQLERTQKLEDAAREQVRWEVQARRKAEELVEQERAMRVEAEEKGKRDVRPLFEGLAGIFQRAAQQGDVAGLVGAMIAPGPSSGGVSSK</sequence>
<name>A0ACB8T2B7_9AGAM</name>
<proteinExistence type="predicted"/>
<dbReference type="Proteomes" id="UP000814140">
    <property type="component" value="Unassembled WGS sequence"/>
</dbReference>
<comment type="caution">
    <text evidence="1">The sequence shown here is derived from an EMBL/GenBank/DDBJ whole genome shotgun (WGS) entry which is preliminary data.</text>
</comment>
<organism evidence="1 2">
    <name type="scientific">Artomyces pyxidatus</name>
    <dbReference type="NCBI Taxonomy" id="48021"/>
    <lineage>
        <taxon>Eukaryota</taxon>
        <taxon>Fungi</taxon>
        <taxon>Dikarya</taxon>
        <taxon>Basidiomycota</taxon>
        <taxon>Agaricomycotina</taxon>
        <taxon>Agaricomycetes</taxon>
        <taxon>Russulales</taxon>
        <taxon>Auriscalpiaceae</taxon>
        <taxon>Artomyces</taxon>
    </lineage>
</organism>
<evidence type="ECO:0000313" key="2">
    <source>
        <dbReference type="Proteomes" id="UP000814140"/>
    </source>
</evidence>
<gene>
    <name evidence="1" type="ORF">BV25DRAFT_1991122</name>
</gene>
<reference evidence="1" key="2">
    <citation type="journal article" date="2022" name="New Phytol.">
        <title>Evolutionary transition to the ectomycorrhizal habit in the genomes of a hyperdiverse lineage of mushroom-forming fungi.</title>
        <authorList>
            <person name="Looney B."/>
            <person name="Miyauchi S."/>
            <person name="Morin E."/>
            <person name="Drula E."/>
            <person name="Courty P.E."/>
            <person name="Kohler A."/>
            <person name="Kuo A."/>
            <person name="LaButti K."/>
            <person name="Pangilinan J."/>
            <person name="Lipzen A."/>
            <person name="Riley R."/>
            <person name="Andreopoulos W."/>
            <person name="He G."/>
            <person name="Johnson J."/>
            <person name="Nolan M."/>
            <person name="Tritt A."/>
            <person name="Barry K.W."/>
            <person name="Grigoriev I.V."/>
            <person name="Nagy L.G."/>
            <person name="Hibbett D."/>
            <person name="Henrissat B."/>
            <person name="Matheny P.B."/>
            <person name="Labbe J."/>
            <person name="Martin F.M."/>
        </authorList>
    </citation>
    <scope>NUCLEOTIDE SEQUENCE</scope>
    <source>
        <strain evidence="1">HHB10654</strain>
    </source>
</reference>
<keyword evidence="2" id="KW-1185">Reference proteome</keyword>
<evidence type="ECO:0000313" key="1">
    <source>
        <dbReference type="EMBL" id="KAI0062923.1"/>
    </source>
</evidence>
<protein>
    <submittedName>
        <fullName evidence="1">Uncharacterized protein</fullName>
    </submittedName>
</protein>